<proteinExistence type="predicted"/>
<protein>
    <submittedName>
        <fullName evidence="2">Uncharacterized protein</fullName>
    </submittedName>
</protein>
<organism evidence="2 3">
    <name type="scientific">Halobium palmae</name>
    <dbReference type="NCBI Taxonomy" id="1776492"/>
    <lineage>
        <taxon>Archaea</taxon>
        <taxon>Methanobacteriati</taxon>
        <taxon>Methanobacteriota</taxon>
        <taxon>Stenosarchaea group</taxon>
        <taxon>Halobacteria</taxon>
        <taxon>Halobacteriales</taxon>
        <taxon>Haloferacaceae</taxon>
        <taxon>Halobium</taxon>
    </lineage>
</organism>
<accession>A0ABD5S560</accession>
<keyword evidence="3" id="KW-1185">Reference proteome</keyword>
<name>A0ABD5S560_9EURY</name>
<evidence type="ECO:0000313" key="2">
    <source>
        <dbReference type="EMBL" id="MFC6726641.1"/>
    </source>
</evidence>
<reference evidence="2 3" key="1">
    <citation type="journal article" date="2019" name="Int. J. Syst. Evol. Microbiol.">
        <title>The Global Catalogue of Microorganisms (GCM) 10K type strain sequencing project: providing services to taxonomists for standard genome sequencing and annotation.</title>
        <authorList>
            <consortium name="The Broad Institute Genomics Platform"/>
            <consortium name="The Broad Institute Genome Sequencing Center for Infectious Disease"/>
            <person name="Wu L."/>
            <person name="Ma J."/>
        </authorList>
    </citation>
    <scope>NUCLEOTIDE SEQUENCE [LARGE SCALE GENOMIC DNA]</scope>
    <source>
        <strain evidence="2 3">NBRC 111368</strain>
    </source>
</reference>
<comment type="caution">
    <text evidence="2">The sequence shown here is derived from an EMBL/GenBank/DDBJ whole genome shotgun (WGS) entry which is preliminary data.</text>
</comment>
<dbReference type="AlphaFoldDB" id="A0ABD5S560"/>
<dbReference type="SUPFAM" id="SSF56091">
    <property type="entry name" value="DNA ligase/mRNA capping enzyme, catalytic domain"/>
    <property type="match status" value="1"/>
</dbReference>
<sequence length="64" mass="6951">RLEALEDAFDLDATGSPTRRVGGEPLDELETVDHVAPMLSIDQSGEAEEVRAFDERVLAVGVRV</sequence>
<evidence type="ECO:0000256" key="1">
    <source>
        <dbReference type="SAM" id="MobiDB-lite"/>
    </source>
</evidence>
<feature type="non-terminal residue" evidence="2">
    <location>
        <position position="1"/>
    </location>
</feature>
<dbReference type="EMBL" id="JBHSWU010001279">
    <property type="protein sequence ID" value="MFC6726641.1"/>
    <property type="molecule type" value="Genomic_DNA"/>
</dbReference>
<gene>
    <name evidence="2" type="ORF">ACFQE1_20180</name>
</gene>
<dbReference type="Gene3D" id="3.30.470.30">
    <property type="entry name" value="DNA ligase/mRNA capping enzyme"/>
    <property type="match status" value="1"/>
</dbReference>
<feature type="compositionally biased region" description="Acidic residues" evidence="1">
    <location>
        <begin position="1"/>
        <end position="10"/>
    </location>
</feature>
<evidence type="ECO:0000313" key="3">
    <source>
        <dbReference type="Proteomes" id="UP001596328"/>
    </source>
</evidence>
<dbReference type="Proteomes" id="UP001596328">
    <property type="component" value="Unassembled WGS sequence"/>
</dbReference>
<feature type="region of interest" description="Disordered" evidence="1">
    <location>
        <begin position="1"/>
        <end position="24"/>
    </location>
</feature>